<reference evidence="3" key="1">
    <citation type="submission" date="2016-05" db="EMBL/GenBank/DDBJ databases">
        <title>Paenibacillus oryzae. sp. nov., isolated from the rice root.</title>
        <authorList>
            <person name="Zhang J."/>
            <person name="Zhang X."/>
        </authorList>
    </citation>
    <scope>NUCLEOTIDE SEQUENCE [LARGE SCALE GENOMIC DNA]</scope>
    <source>
        <strain evidence="3">KCTC13222</strain>
    </source>
</reference>
<accession>A0A1C1A8S3</accession>
<comment type="caution">
    <text evidence="2">The sequence shown here is derived from an EMBL/GenBank/DDBJ whole genome shotgun (WGS) entry which is preliminary data.</text>
</comment>
<sequence>MGSDFEPIARGGDAWARVLSLSRVRQRRLGSGSQPIARGGDALPRIAQQKPRQPKANVANRGHLHPSIF</sequence>
<dbReference type="Proteomes" id="UP000093309">
    <property type="component" value="Unassembled WGS sequence"/>
</dbReference>
<organism evidence="2 3">
    <name type="scientific">Paenibacillus pectinilyticus</name>
    <dbReference type="NCBI Taxonomy" id="512399"/>
    <lineage>
        <taxon>Bacteria</taxon>
        <taxon>Bacillati</taxon>
        <taxon>Bacillota</taxon>
        <taxon>Bacilli</taxon>
        <taxon>Bacillales</taxon>
        <taxon>Paenibacillaceae</taxon>
        <taxon>Paenibacillus</taxon>
    </lineage>
</organism>
<dbReference type="EMBL" id="LYPC01000007">
    <property type="protein sequence ID" value="OCT16951.1"/>
    <property type="molecule type" value="Genomic_DNA"/>
</dbReference>
<name>A0A1C1A8S3_9BACL</name>
<dbReference type="AlphaFoldDB" id="A0A1C1A8S3"/>
<evidence type="ECO:0000256" key="1">
    <source>
        <dbReference type="SAM" id="MobiDB-lite"/>
    </source>
</evidence>
<feature type="region of interest" description="Disordered" evidence="1">
    <location>
        <begin position="27"/>
        <end position="69"/>
    </location>
</feature>
<gene>
    <name evidence="2" type="ORF">A8709_24885</name>
</gene>
<evidence type="ECO:0000313" key="3">
    <source>
        <dbReference type="Proteomes" id="UP000093309"/>
    </source>
</evidence>
<keyword evidence="3" id="KW-1185">Reference proteome</keyword>
<protein>
    <submittedName>
        <fullName evidence="2">Uncharacterized protein</fullName>
    </submittedName>
</protein>
<evidence type="ECO:0000313" key="2">
    <source>
        <dbReference type="EMBL" id="OCT16951.1"/>
    </source>
</evidence>
<proteinExistence type="predicted"/>